<evidence type="ECO:0000313" key="3">
    <source>
        <dbReference type="Proteomes" id="UP000235145"/>
    </source>
</evidence>
<proteinExistence type="predicted"/>
<reference evidence="2 3" key="1">
    <citation type="journal article" date="2017" name="Nat. Commun.">
        <title>Genome assembly with in vitro proximity ligation data and whole-genome triplication in lettuce.</title>
        <authorList>
            <person name="Reyes-Chin-Wo S."/>
            <person name="Wang Z."/>
            <person name="Yang X."/>
            <person name="Kozik A."/>
            <person name="Arikit S."/>
            <person name="Song C."/>
            <person name="Xia L."/>
            <person name="Froenicke L."/>
            <person name="Lavelle D.O."/>
            <person name="Truco M.J."/>
            <person name="Xia R."/>
            <person name="Zhu S."/>
            <person name="Xu C."/>
            <person name="Xu H."/>
            <person name="Xu X."/>
            <person name="Cox K."/>
            <person name="Korf I."/>
            <person name="Meyers B.C."/>
            <person name="Michelmore R.W."/>
        </authorList>
    </citation>
    <scope>NUCLEOTIDE SEQUENCE [LARGE SCALE GENOMIC DNA]</scope>
    <source>
        <strain evidence="3">cv. Salinas</strain>
        <tissue evidence="2">Seedlings</tissue>
    </source>
</reference>
<keyword evidence="1" id="KW-1133">Transmembrane helix</keyword>
<protein>
    <recommendedName>
        <fullName evidence="4">MULE transposase domain-containing protein</fullName>
    </recommendedName>
</protein>
<accession>A0A9R1V3F5</accession>
<sequence length="191" mass="22626">MKKNSAKLHVYLHNIGRANPHSYTTIKTNVMDRFQHCFVVIICVTMFIMVAMDRNNETMSIAFCLVVANNVKFYMWFLMRLKEDLRDTREVLFITNIDDVITFSIGQAFRDSYHGFCCKNLVLHVRTRVKTFCWLPRAACVFLAYIDHEKLEKPYFLNIHWNVLNIDIPKFIHMLSLRECNLPITKLIEEI</sequence>
<evidence type="ECO:0000313" key="2">
    <source>
        <dbReference type="EMBL" id="KAJ0198886.1"/>
    </source>
</evidence>
<keyword evidence="1" id="KW-0472">Membrane</keyword>
<keyword evidence="1" id="KW-0812">Transmembrane</keyword>
<organism evidence="2 3">
    <name type="scientific">Lactuca sativa</name>
    <name type="common">Garden lettuce</name>
    <dbReference type="NCBI Taxonomy" id="4236"/>
    <lineage>
        <taxon>Eukaryota</taxon>
        <taxon>Viridiplantae</taxon>
        <taxon>Streptophyta</taxon>
        <taxon>Embryophyta</taxon>
        <taxon>Tracheophyta</taxon>
        <taxon>Spermatophyta</taxon>
        <taxon>Magnoliopsida</taxon>
        <taxon>eudicotyledons</taxon>
        <taxon>Gunneridae</taxon>
        <taxon>Pentapetalae</taxon>
        <taxon>asterids</taxon>
        <taxon>campanulids</taxon>
        <taxon>Asterales</taxon>
        <taxon>Asteraceae</taxon>
        <taxon>Cichorioideae</taxon>
        <taxon>Cichorieae</taxon>
        <taxon>Lactucinae</taxon>
        <taxon>Lactuca</taxon>
    </lineage>
</organism>
<feature type="transmembrane region" description="Helical" evidence="1">
    <location>
        <begin position="58"/>
        <end position="79"/>
    </location>
</feature>
<comment type="caution">
    <text evidence="2">The sequence shown here is derived from an EMBL/GenBank/DDBJ whole genome shotgun (WGS) entry which is preliminary data.</text>
</comment>
<name>A0A9R1V3F5_LACSA</name>
<evidence type="ECO:0008006" key="4">
    <source>
        <dbReference type="Google" id="ProtNLM"/>
    </source>
</evidence>
<evidence type="ECO:0000256" key="1">
    <source>
        <dbReference type="SAM" id="Phobius"/>
    </source>
</evidence>
<keyword evidence="3" id="KW-1185">Reference proteome</keyword>
<feature type="transmembrane region" description="Helical" evidence="1">
    <location>
        <begin position="34"/>
        <end position="52"/>
    </location>
</feature>
<dbReference type="EMBL" id="NBSK02000006">
    <property type="protein sequence ID" value="KAJ0198886.1"/>
    <property type="molecule type" value="Genomic_DNA"/>
</dbReference>
<dbReference type="Proteomes" id="UP000235145">
    <property type="component" value="Unassembled WGS sequence"/>
</dbReference>
<dbReference type="AlphaFoldDB" id="A0A9R1V3F5"/>
<gene>
    <name evidence="2" type="ORF">LSAT_V11C600342270</name>
</gene>